<comment type="caution">
    <text evidence="1">The sequence shown here is derived from an EMBL/GenBank/DDBJ whole genome shotgun (WGS) entry which is preliminary data.</text>
</comment>
<dbReference type="AlphaFoldDB" id="A0A9P8PA63"/>
<reference evidence="1" key="2">
    <citation type="submission" date="2021-01" db="EMBL/GenBank/DDBJ databases">
        <authorList>
            <person name="Schikora-Tamarit M.A."/>
        </authorList>
    </citation>
    <scope>NUCLEOTIDE SEQUENCE</scope>
    <source>
        <strain evidence="1">CBS6075</strain>
    </source>
</reference>
<name>A0A9P8PA63_9ASCO</name>
<protein>
    <submittedName>
        <fullName evidence="1">Uncharacterized protein</fullName>
    </submittedName>
</protein>
<dbReference type="GeneID" id="70233973"/>
<sequence length="114" mass="12361">MKNSHARLVNWCAITARCANAFRTSTAVSFLEDSFSSNCVAEDSVISCSAAERCLVSNRNFTVLKLSSSKVDGISDSGSLYSSGRAEERAFWYEAIFGFQDSNSSGFETSSVNL</sequence>
<dbReference type="Proteomes" id="UP000769157">
    <property type="component" value="Unassembled WGS sequence"/>
</dbReference>
<dbReference type="RefSeq" id="XP_046062666.1">
    <property type="nucleotide sequence ID" value="XM_046202830.1"/>
</dbReference>
<organism evidence="1 2">
    <name type="scientific">Ogataea philodendri</name>
    <dbReference type="NCBI Taxonomy" id="1378263"/>
    <lineage>
        <taxon>Eukaryota</taxon>
        <taxon>Fungi</taxon>
        <taxon>Dikarya</taxon>
        <taxon>Ascomycota</taxon>
        <taxon>Saccharomycotina</taxon>
        <taxon>Pichiomycetes</taxon>
        <taxon>Pichiales</taxon>
        <taxon>Pichiaceae</taxon>
        <taxon>Ogataea</taxon>
    </lineage>
</organism>
<reference evidence="1" key="1">
    <citation type="journal article" date="2021" name="Open Biol.">
        <title>Shared evolutionary footprints suggest mitochondrial oxidative damage underlies multiple complex I losses in fungi.</title>
        <authorList>
            <person name="Schikora-Tamarit M.A."/>
            <person name="Marcet-Houben M."/>
            <person name="Nosek J."/>
            <person name="Gabaldon T."/>
        </authorList>
    </citation>
    <scope>NUCLEOTIDE SEQUENCE</scope>
    <source>
        <strain evidence="1">CBS6075</strain>
    </source>
</reference>
<evidence type="ECO:0000313" key="2">
    <source>
        <dbReference type="Proteomes" id="UP000769157"/>
    </source>
</evidence>
<evidence type="ECO:0000313" key="1">
    <source>
        <dbReference type="EMBL" id="KAH3668252.1"/>
    </source>
</evidence>
<gene>
    <name evidence="1" type="ORF">OGAPHI_002006</name>
</gene>
<proteinExistence type="predicted"/>
<keyword evidence="2" id="KW-1185">Reference proteome</keyword>
<accession>A0A9P8PA63</accession>
<dbReference type="EMBL" id="JAEUBE010000158">
    <property type="protein sequence ID" value="KAH3668252.1"/>
    <property type="molecule type" value="Genomic_DNA"/>
</dbReference>